<feature type="region of interest" description="Disordered" evidence="1">
    <location>
        <begin position="107"/>
        <end position="142"/>
    </location>
</feature>
<keyword evidence="3" id="KW-1185">Reference proteome</keyword>
<evidence type="ECO:0000313" key="2">
    <source>
        <dbReference type="EMBL" id="KAF0973159.1"/>
    </source>
</evidence>
<dbReference type="OrthoDB" id="10478381at2759"/>
<feature type="compositionally biased region" description="Polar residues" evidence="1">
    <location>
        <begin position="133"/>
        <end position="142"/>
    </location>
</feature>
<sequence length="481" mass="56632">MVKLISFFSSKMFFKKDQKTYMPFAKLKIVIYGMFKVEAHLYKDEYSSENSSNHTNGEHSLRDSENIEHLDLVNNKYEWIVHYGYKFVRFSIFRKEYSRIVSTQKRAIENKQSSKEENVDSQTSKKKQKRTTPSNVEQDEGISSTLFIDIEEDMTSDTPSEHPPTEYYSSTPFIQPQTEILENASQPSKLDLLKNSVQEWLSRLSNDQETNKGLLLMQETNNRKLVQSVIYRTLDSNVYQILAVIYEVAKVMNVNNDACLDKAFNYLESQFLCVTKELPQHEERKVQFCNLMKSKLPHVTEFESIIELIYGCLQFFSATQPISMSTFHQLQQYALELFPQESKDIISYFTRHVLPQMKMIGNHVSRGGDDQNSPYSEQNMSQPEMQKRIMDLLMNFKEQTMGQTFLKQYVNQIQALNLEDGLLELYQKTLLEFPHWEDEVKNAYETCLKILEERLWNQCFDSPRRYSFGFVTKLEHKKNLF</sequence>
<accession>A0A6A5BJC1</accession>
<dbReference type="GeneID" id="68115584"/>
<reference evidence="2 3" key="1">
    <citation type="journal article" date="2019" name="Sci. Rep.">
        <title>Nanopore sequencing improves the draft genome of the human pathogenic amoeba Naegleria fowleri.</title>
        <authorList>
            <person name="Liechti N."/>
            <person name="Schurch N."/>
            <person name="Bruggmann R."/>
            <person name="Wittwer M."/>
        </authorList>
    </citation>
    <scope>NUCLEOTIDE SEQUENCE [LARGE SCALE GENOMIC DNA]</scope>
    <source>
        <strain evidence="2 3">ATCC 30894</strain>
    </source>
</reference>
<dbReference type="VEuPathDB" id="AmoebaDB:NF0033990"/>
<dbReference type="EMBL" id="VFQX01000061">
    <property type="protein sequence ID" value="KAF0973159.1"/>
    <property type="molecule type" value="Genomic_DNA"/>
</dbReference>
<dbReference type="VEuPathDB" id="AmoebaDB:NF0034000"/>
<dbReference type="RefSeq" id="XP_044557872.1">
    <property type="nucleotide sequence ID" value="XM_044712211.1"/>
</dbReference>
<comment type="caution">
    <text evidence="2">The sequence shown here is derived from an EMBL/GenBank/DDBJ whole genome shotgun (WGS) entry which is preliminary data.</text>
</comment>
<proteinExistence type="predicted"/>
<evidence type="ECO:0000313" key="3">
    <source>
        <dbReference type="Proteomes" id="UP000444721"/>
    </source>
</evidence>
<dbReference type="AlphaFoldDB" id="A0A6A5BJC1"/>
<evidence type="ECO:0000256" key="1">
    <source>
        <dbReference type="SAM" id="MobiDB-lite"/>
    </source>
</evidence>
<protein>
    <submittedName>
        <fullName evidence="2">Uncharacterized protein</fullName>
    </submittedName>
</protein>
<feature type="compositionally biased region" description="Basic and acidic residues" evidence="1">
    <location>
        <begin position="107"/>
        <end position="118"/>
    </location>
</feature>
<organism evidence="2 3">
    <name type="scientific">Naegleria fowleri</name>
    <name type="common">Brain eating amoeba</name>
    <dbReference type="NCBI Taxonomy" id="5763"/>
    <lineage>
        <taxon>Eukaryota</taxon>
        <taxon>Discoba</taxon>
        <taxon>Heterolobosea</taxon>
        <taxon>Tetramitia</taxon>
        <taxon>Eutetramitia</taxon>
        <taxon>Vahlkampfiidae</taxon>
        <taxon>Naegleria</taxon>
    </lineage>
</organism>
<dbReference type="Proteomes" id="UP000444721">
    <property type="component" value="Unassembled WGS sequence"/>
</dbReference>
<dbReference type="VEuPathDB" id="AmoebaDB:FDP41_008366"/>
<name>A0A6A5BJC1_NAEFO</name>
<gene>
    <name evidence="2" type="ORF">FDP41_008366</name>
</gene>
<dbReference type="VEuPathDB" id="AmoebaDB:NfTy_093850"/>